<proteinExistence type="predicted"/>
<dbReference type="OrthoDB" id="545169at2759"/>
<dbReference type="Proteomes" id="UP000193648">
    <property type="component" value="Unassembled WGS sequence"/>
</dbReference>
<dbReference type="InParanoid" id="A0A1Y2GAG5"/>
<feature type="domain" description="ER-bound oxygenase mpaB/mpaB'/Rubber oxygenase catalytic" evidence="1">
    <location>
        <begin position="95"/>
        <end position="298"/>
    </location>
</feature>
<evidence type="ECO:0000313" key="3">
    <source>
        <dbReference type="Proteomes" id="UP000193648"/>
    </source>
</evidence>
<dbReference type="RefSeq" id="XP_021877035.1">
    <property type="nucleotide sequence ID" value="XM_022021669.1"/>
</dbReference>
<dbReference type="AlphaFoldDB" id="A0A1Y2GAG5"/>
<dbReference type="InterPro" id="IPR046366">
    <property type="entry name" value="MPAB"/>
</dbReference>
<evidence type="ECO:0000313" key="2">
    <source>
        <dbReference type="EMBL" id="ORZ05343.1"/>
    </source>
</evidence>
<dbReference type="PANTHER" id="PTHR36124:SF1">
    <property type="entry name" value="ER-BOUND OXYGENASE MPAB_MPAB'_RUBBER OXYGENASE CATALYTIC DOMAIN-CONTAINING PROTEIN"/>
    <property type="match status" value="1"/>
</dbReference>
<accession>A0A1Y2GAG5</accession>
<reference evidence="2 3" key="1">
    <citation type="submission" date="2016-07" db="EMBL/GenBank/DDBJ databases">
        <title>Pervasive Adenine N6-methylation of Active Genes in Fungi.</title>
        <authorList>
            <consortium name="DOE Joint Genome Institute"/>
            <person name="Mondo S.J."/>
            <person name="Dannebaum R.O."/>
            <person name="Kuo R.C."/>
            <person name="Labutti K."/>
            <person name="Haridas S."/>
            <person name="Kuo A."/>
            <person name="Salamov A."/>
            <person name="Ahrendt S.R."/>
            <person name="Lipzen A."/>
            <person name="Sullivan W."/>
            <person name="Andreopoulos W.B."/>
            <person name="Clum A."/>
            <person name="Lindquist E."/>
            <person name="Daum C."/>
            <person name="Ramamoorthy G.K."/>
            <person name="Gryganskyi A."/>
            <person name="Culley D."/>
            <person name="Magnuson J.K."/>
            <person name="James T.Y."/>
            <person name="O'Malley M.A."/>
            <person name="Stajich J.E."/>
            <person name="Spatafora J.W."/>
            <person name="Visel A."/>
            <person name="Grigoriev I.V."/>
        </authorList>
    </citation>
    <scope>NUCLEOTIDE SEQUENCE [LARGE SCALE GENOMIC DNA]</scope>
    <source>
        <strain evidence="2 3">NRRL 3116</strain>
    </source>
</reference>
<comment type="caution">
    <text evidence="2">The sequence shown here is derived from an EMBL/GenBank/DDBJ whole genome shotgun (WGS) entry which is preliminary data.</text>
</comment>
<sequence length="374" mass="43659">MPSLPLPVYFLNSLKTHWGYKLGFTLIVYVALVRYKRYQRINALLQKYPDPTIPLHNREAAQEVLCCFGHYDFPYLYAVSMEYALLMTYGIPSISRILAGTREFARQCLKRTDDTVLFLHEMAEPYPRKVYREMKNNGQLDEVEDRNDTIRESIATERVNFIHGHYPIKHDDFLYTIGLLVLEPARWIDQFEWRQITELEKNALLAVWIYHGERMNIQNIPRSYKKLEEWTNNYGAKHMVYAESNVGVAEATIDLFITLVPRFLNPIARQITVALLGDRLRGAYGIAPPPRGLKSFAVALLKLRALFIKYFMLPRRYPLIRTALRANADNKYVPRWNKYGSVYPHGYKIEDLGPRRFQGKCPVLMKGTMNSSDH</sequence>
<gene>
    <name evidence="2" type="ORF">BCR41DRAFT_327750</name>
</gene>
<dbReference type="STRING" id="64571.A0A1Y2GAG5"/>
<organism evidence="2 3">
    <name type="scientific">Lobosporangium transversale</name>
    <dbReference type="NCBI Taxonomy" id="64571"/>
    <lineage>
        <taxon>Eukaryota</taxon>
        <taxon>Fungi</taxon>
        <taxon>Fungi incertae sedis</taxon>
        <taxon>Mucoromycota</taxon>
        <taxon>Mortierellomycotina</taxon>
        <taxon>Mortierellomycetes</taxon>
        <taxon>Mortierellales</taxon>
        <taxon>Mortierellaceae</taxon>
        <taxon>Lobosporangium</taxon>
    </lineage>
</organism>
<protein>
    <recommendedName>
        <fullName evidence="1">ER-bound oxygenase mpaB/mpaB'/Rubber oxygenase catalytic domain-containing protein</fullName>
    </recommendedName>
</protein>
<dbReference type="EMBL" id="MCFF01000051">
    <property type="protein sequence ID" value="ORZ05343.1"/>
    <property type="molecule type" value="Genomic_DNA"/>
</dbReference>
<dbReference type="InterPro" id="IPR018713">
    <property type="entry name" value="MPAB/Lcp_cat_dom"/>
</dbReference>
<dbReference type="Pfam" id="PF09995">
    <property type="entry name" value="MPAB_Lcp_cat"/>
    <property type="match status" value="1"/>
</dbReference>
<name>A0A1Y2GAG5_9FUNG</name>
<dbReference type="GeneID" id="33563513"/>
<dbReference type="PANTHER" id="PTHR36124">
    <property type="match status" value="1"/>
</dbReference>
<dbReference type="GO" id="GO:0016491">
    <property type="term" value="F:oxidoreductase activity"/>
    <property type="evidence" value="ECO:0007669"/>
    <property type="project" value="InterPro"/>
</dbReference>
<keyword evidence="3" id="KW-1185">Reference proteome</keyword>
<evidence type="ECO:0000259" key="1">
    <source>
        <dbReference type="Pfam" id="PF09995"/>
    </source>
</evidence>